<accession>A0A2M8KSS0</accession>
<protein>
    <recommendedName>
        <fullName evidence="3">Serine aminopeptidase S33 domain-containing protein</fullName>
    </recommendedName>
</protein>
<dbReference type="AlphaFoldDB" id="A0A2M8KSS0"/>
<evidence type="ECO:0000313" key="2">
    <source>
        <dbReference type="Proteomes" id="UP000229554"/>
    </source>
</evidence>
<reference evidence="2" key="1">
    <citation type="submission" date="2017-09" db="EMBL/GenBank/DDBJ databases">
        <title>Depth-based differentiation of microbial function through sediment-hosted aquifers and enrichment of novel symbionts in the deep terrestrial subsurface.</title>
        <authorList>
            <person name="Probst A.J."/>
            <person name="Ladd B."/>
            <person name="Jarett J.K."/>
            <person name="Geller-Mcgrath D.E."/>
            <person name="Sieber C.M.K."/>
            <person name="Emerson J.B."/>
            <person name="Anantharaman K."/>
            <person name="Thomas B.C."/>
            <person name="Malmstrom R."/>
            <person name="Stieglmeier M."/>
            <person name="Klingl A."/>
            <person name="Woyke T."/>
            <person name="Ryan C.M."/>
            <person name="Banfield J.F."/>
        </authorList>
    </citation>
    <scope>NUCLEOTIDE SEQUENCE [LARGE SCALE GENOMIC DNA]</scope>
</reference>
<dbReference type="InterPro" id="IPR013744">
    <property type="entry name" value="SidJ"/>
</dbReference>
<dbReference type="Pfam" id="PF08538">
    <property type="entry name" value="DUF1749"/>
    <property type="match status" value="1"/>
</dbReference>
<dbReference type="Gene3D" id="3.40.50.1820">
    <property type="entry name" value="alpha/beta hydrolase"/>
    <property type="match status" value="1"/>
</dbReference>
<dbReference type="EMBL" id="PFED01000093">
    <property type="protein sequence ID" value="PJE62949.1"/>
    <property type="molecule type" value="Genomic_DNA"/>
</dbReference>
<comment type="caution">
    <text evidence="1">The sequence shown here is derived from an EMBL/GenBank/DDBJ whole genome shotgun (WGS) entry which is preliminary data.</text>
</comment>
<gene>
    <name evidence="1" type="ORF">COU88_02190</name>
</gene>
<dbReference type="Proteomes" id="UP000229554">
    <property type="component" value="Unassembled WGS sequence"/>
</dbReference>
<evidence type="ECO:0000313" key="1">
    <source>
        <dbReference type="EMBL" id="PJE62949.1"/>
    </source>
</evidence>
<organism evidence="1 2">
    <name type="scientific">Candidatus Roizmanbacteria bacterium CG10_big_fil_rev_8_21_14_0_10_39_6</name>
    <dbReference type="NCBI Taxonomy" id="1974853"/>
    <lineage>
        <taxon>Bacteria</taxon>
        <taxon>Candidatus Roizmaniibacteriota</taxon>
    </lineage>
</organism>
<sequence>MSSPIVSLVEFETTDKVMLPGLLYEPITPTKKALIYIHGNGSSSIFYSPSKQNTLGQLLNEEHISYFPFNNRGAHYIKKLRKNTDPETKILAGMAYEQIKECIYDIDGAIDFLRKRGYTTFYLAGSSTGANKICVYNYYTSSNPCAGYILISGGDDTGLFYNALGEKKYNEALKKSYNAIKKRNGDTYAPLDYTDGMILTYTALYDNLNPDGNYNIFPYYEYFNNLHLSKKKLFREFSSITLPTLVIYGESDEYCYGKIPEIVTVLSEHTSDPAKFTFAIIPEANHGLDGKESELNTAIIHWIKSN</sequence>
<evidence type="ECO:0008006" key="3">
    <source>
        <dbReference type="Google" id="ProtNLM"/>
    </source>
</evidence>
<proteinExistence type="predicted"/>
<dbReference type="SUPFAM" id="SSF53474">
    <property type="entry name" value="alpha/beta-Hydrolases"/>
    <property type="match status" value="1"/>
</dbReference>
<dbReference type="InterPro" id="IPR029058">
    <property type="entry name" value="AB_hydrolase_fold"/>
</dbReference>
<name>A0A2M8KSS0_9BACT</name>